<feature type="region of interest" description="Disordered" evidence="1">
    <location>
        <begin position="45"/>
        <end position="69"/>
    </location>
</feature>
<organism evidence="2 3">
    <name type="scientific">Mycena citricolor</name>
    <dbReference type="NCBI Taxonomy" id="2018698"/>
    <lineage>
        <taxon>Eukaryota</taxon>
        <taxon>Fungi</taxon>
        <taxon>Dikarya</taxon>
        <taxon>Basidiomycota</taxon>
        <taxon>Agaricomycotina</taxon>
        <taxon>Agaricomycetes</taxon>
        <taxon>Agaricomycetidae</taxon>
        <taxon>Agaricales</taxon>
        <taxon>Marasmiineae</taxon>
        <taxon>Mycenaceae</taxon>
        <taxon>Mycena</taxon>
    </lineage>
</organism>
<gene>
    <name evidence="2" type="ORF">MYCIT1_LOCUS33009</name>
</gene>
<keyword evidence="3" id="KW-1185">Reference proteome</keyword>
<dbReference type="AlphaFoldDB" id="A0AAD2HTV1"/>
<dbReference type="Proteomes" id="UP001295794">
    <property type="component" value="Unassembled WGS sequence"/>
</dbReference>
<sequence length="93" mass="10545">MWIQATSDVPAPLQIRLIQQMLKKARPGTVVPSGRMTHLRIREEKNKDNHEVGPSARREGPEVDTLEPFMRPCPFVQDTRHSLLLPKSAPLPT</sequence>
<protein>
    <submittedName>
        <fullName evidence="2">Uncharacterized protein</fullName>
    </submittedName>
</protein>
<accession>A0AAD2HTV1</accession>
<evidence type="ECO:0000256" key="1">
    <source>
        <dbReference type="SAM" id="MobiDB-lite"/>
    </source>
</evidence>
<feature type="compositionally biased region" description="Basic and acidic residues" evidence="1">
    <location>
        <begin position="45"/>
        <end position="61"/>
    </location>
</feature>
<name>A0AAD2HTV1_9AGAR</name>
<reference evidence="2" key="1">
    <citation type="submission" date="2023-11" db="EMBL/GenBank/DDBJ databases">
        <authorList>
            <person name="De Vega J J."/>
            <person name="De Vega J J."/>
        </authorList>
    </citation>
    <scope>NUCLEOTIDE SEQUENCE</scope>
</reference>
<comment type="caution">
    <text evidence="2">The sequence shown here is derived from an EMBL/GenBank/DDBJ whole genome shotgun (WGS) entry which is preliminary data.</text>
</comment>
<dbReference type="EMBL" id="CAVNYO010000444">
    <property type="protein sequence ID" value="CAK5281767.1"/>
    <property type="molecule type" value="Genomic_DNA"/>
</dbReference>
<evidence type="ECO:0000313" key="2">
    <source>
        <dbReference type="EMBL" id="CAK5281767.1"/>
    </source>
</evidence>
<proteinExistence type="predicted"/>
<evidence type="ECO:0000313" key="3">
    <source>
        <dbReference type="Proteomes" id="UP001295794"/>
    </source>
</evidence>